<dbReference type="AlphaFoldDB" id="A0ABD2J4Y0"/>
<reference evidence="2 3" key="1">
    <citation type="submission" date="2024-10" db="EMBL/GenBank/DDBJ databases">
        <authorList>
            <person name="Kim D."/>
        </authorList>
    </citation>
    <scope>NUCLEOTIDE SEQUENCE [LARGE SCALE GENOMIC DNA]</scope>
    <source>
        <strain evidence="2">Taebaek</strain>
    </source>
</reference>
<keyword evidence="1" id="KW-0732">Signal</keyword>
<sequence length="200" mass="22721">MLMRNLLRLLLHQSLLVLKLLLLLRPQFHQQLLADLFAENRFTTNAAFAQAAKMITALAFVPLEDLTPALATLEDHLSSELRFVINYVGRLRNNGTRTRPLFRPDGWSVIEMIRGISSNYQMDPRRKSPFLLGGANVAAQKERRKYSRRNCLRRKWRGASVDFAERRKCPLLLCGANGAAQMSHHAQVLAALCRALTISK</sequence>
<feature type="chain" id="PRO_5044849633" evidence="1">
    <location>
        <begin position="27"/>
        <end position="200"/>
    </location>
</feature>
<accession>A0ABD2J4Y0</accession>
<evidence type="ECO:0000313" key="3">
    <source>
        <dbReference type="Proteomes" id="UP001620645"/>
    </source>
</evidence>
<dbReference type="EMBL" id="JBICCN010000232">
    <property type="protein sequence ID" value="KAL3085391.1"/>
    <property type="molecule type" value="Genomic_DNA"/>
</dbReference>
<organism evidence="2 3">
    <name type="scientific">Heterodera schachtii</name>
    <name type="common">Sugarbeet cyst nematode worm</name>
    <name type="synonym">Tylenchus schachtii</name>
    <dbReference type="NCBI Taxonomy" id="97005"/>
    <lineage>
        <taxon>Eukaryota</taxon>
        <taxon>Metazoa</taxon>
        <taxon>Ecdysozoa</taxon>
        <taxon>Nematoda</taxon>
        <taxon>Chromadorea</taxon>
        <taxon>Rhabditida</taxon>
        <taxon>Tylenchina</taxon>
        <taxon>Tylenchomorpha</taxon>
        <taxon>Tylenchoidea</taxon>
        <taxon>Heteroderidae</taxon>
        <taxon>Heteroderinae</taxon>
        <taxon>Heterodera</taxon>
    </lineage>
</organism>
<protein>
    <submittedName>
        <fullName evidence="2">Uncharacterized protein</fullName>
    </submittedName>
</protein>
<name>A0ABD2J4Y0_HETSC</name>
<feature type="signal peptide" evidence="1">
    <location>
        <begin position="1"/>
        <end position="26"/>
    </location>
</feature>
<dbReference type="Proteomes" id="UP001620645">
    <property type="component" value="Unassembled WGS sequence"/>
</dbReference>
<evidence type="ECO:0000313" key="2">
    <source>
        <dbReference type="EMBL" id="KAL3085391.1"/>
    </source>
</evidence>
<gene>
    <name evidence="2" type="ORF">niasHS_010460</name>
</gene>
<evidence type="ECO:0000256" key="1">
    <source>
        <dbReference type="SAM" id="SignalP"/>
    </source>
</evidence>
<keyword evidence="3" id="KW-1185">Reference proteome</keyword>
<comment type="caution">
    <text evidence="2">The sequence shown here is derived from an EMBL/GenBank/DDBJ whole genome shotgun (WGS) entry which is preliminary data.</text>
</comment>
<proteinExistence type="predicted"/>